<sequence>MTTTVPQVPQVSQGASSSVNTPAFNNQQFVQPVYVLPKQKNSYSVKWAIALFSVIIGVLGLISGFVLMFQTNGGGPFVLGLAGLILAIVSRYRGNMGAAGIALGIVNMLLGVLTQPIEMLLLVLVMMHV</sequence>
<keyword evidence="1" id="KW-0812">Transmembrane</keyword>
<dbReference type="RefSeq" id="WP_303946748.1">
    <property type="nucleotide sequence ID" value="NZ_JAGZXI010000001.1"/>
</dbReference>
<feature type="transmembrane region" description="Helical" evidence="1">
    <location>
        <begin position="101"/>
        <end position="127"/>
    </location>
</feature>
<evidence type="ECO:0000256" key="1">
    <source>
        <dbReference type="SAM" id="Phobius"/>
    </source>
</evidence>
<dbReference type="EMBL" id="JAGZXI010000001">
    <property type="protein sequence ID" value="MBS6634213.1"/>
    <property type="molecule type" value="Genomic_DNA"/>
</dbReference>
<gene>
    <name evidence="2" type="ORF">KH265_00870</name>
</gene>
<comment type="caution">
    <text evidence="2">The sequence shown here is derived from an EMBL/GenBank/DDBJ whole genome shotgun (WGS) entry which is preliminary data.</text>
</comment>
<evidence type="ECO:0000313" key="2">
    <source>
        <dbReference type="EMBL" id="MBS6634213.1"/>
    </source>
</evidence>
<dbReference type="AlphaFoldDB" id="A0A943TBX5"/>
<feature type="transmembrane region" description="Helical" evidence="1">
    <location>
        <begin position="47"/>
        <end position="67"/>
    </location>
</feature>
<keyword evidence="1" id="KW-1133">Transmembrane helix</keyword>
<evidence type="ECO:0008006" key="4">
    <source>
        <dbReference type="Google" id="ProtNLM"/>
    </source>
</evidence>
<evidence type="ECO:0000313" key="3">
    <source>
        <dbReference type="Proteomes" id="UP000739069"/>
    </source>
</evidence>
<proteinExistence type="predicted"/>
<accession>A0A943TBX5</accession>
<reference evidence="2" key="1">
    <citation type="submission" date="2021-02" db="EMBL/GenBank/DDBJ databases">
        <title>Infant gut strain persistence is associated with maternal origin, phylogeny, and functional potential including surface adhesion and iron acquisition.</title>
        <authorList>
            <person name="Lou Y.C."/>
        </authorList>
    </citation>
    <scope>NUCLEOTIDE SEQUENCE</scope>
    <source>
        <strain evidence="2">L1_008_092G1_dasL1_008_092G1_concoct_16</strain>
    </source>
</reference>
<protein>
    <recommendedName>
        <fullName evidence="4">DUF4190 domain-containing protein</fullName>
    </recommendedName>
</protein>
<organism evidence="2 3">
    <name type="scientific">Rothia mucilaginosa</name>
    <dbReference type="NCBI Taxonomy" id="43675"/>
    <lineage>
        <taxon>Bacteria</taxon>
        <taxon>Bacillati</taxon>
        <taxon>Actinomycetota</taxon>
        <taxon>Actinomycetes</taxon>
        <taxon>Micrococcales</taxon>
        <taxon>Micrococcaceae</taxon>
        <taxon>Rothia</taxon>
    </lineage>
</organism>
<name>A0A943TBX5_9MICC</name>
<feature type="transmembrane region" description="Helical" evidence="1">
    <location>
        <begin position="73"/>
        <end position="89"/>
    </location>
</feature>
<keyword evidence="1" id="KW-0472">Membrane</keyword>
<dbReference type="Proteomes" id="UP000739069">
    <property type="component" value="Unassembled WGS sequence"/>
</dbReference>